<dbReference type="RefSeq" id="WP_015818697.1">
    <property type="nucleotide sequence ID" value="NC_012997.1"/>
</dbReference>
<accession>C5BL23</accession>
<name>C5BL23_TERTT</name>
<dbReference type="InterPro" id="IPR008258">
    <property type="entry name" value="Transglycosylase_SLT_dom_1"/>
</dbReference>
<dbReference type="InterPro" id="IPR012289">
    <property type="entry name" value="Lytic_TGlycosylase_superhlx_L"/>
</dbReference>
<evidence type="ECO:0000256" key="3">
    <source>
        <dbReference type="SAM" id="SignalP"/>
    </source>
</evidence>
<feature type="domain" description="Lytic transglycosylase superhelical linker" evidence="5">
    <location>
        <begin position="429"/>
        <end position="495"/>
    </location>
</feature>
<dbReference type="OrthoDB" id="92254at2"/>
<dbReference type="Proteomes" id="UP000009080">
    <property type="component" value="Chromosome"/>
</dbReference>
<comment type="similarity">
    <text evidence="1">Belongs to the transglycosylase Slt family.</text>
</comment>
<dbReference type="STRING" id="377629.TERTU_2458"/>
<evidence type="ECO:0000256" key="2">
    <source>
        <dbReference type="ARBA" id="ARBA00022729"/>
    </source>
</evidence>
<dbReference type="CAZy" id="GH23">
    <property type="family name" value="Glycoside Hydrolase Family 23"/>
</dbReference>
<dbReference type="GO" id="GO:0004553">
    <property type="term" value="F:hydrolase activity, hydrolyzing O-glycosyl compounds"/>
    <property type="evidence" value="ECO:0007669"/>
    <property type="project" value="InterPro"/>
</dbReference>
<evidence type="ECO:0000256" key="1">
    <source>
        <dbReference type="ARBA" id="ARBA00007734"/>
    </source>
</evidence>
<dbReference type="KEGG" id="ttu:TERTU_2458"/>
<keyword evidence="2 3" id="KW-0732">Signal</keyword>
<dbReference type="HOGENOM" id="CLU_019016_0_1_6"/>
<evidence type="ECO:0000313" key="7">
    <source>
        <dbReference type="Proteomes" id="UP000009080"/>
    </source>
</evidence>
<evidence type="ECO:0000259" key="4">
    <source>
        <dbReference type="Pfam" id="PF01464"/>
    </source>
</evidence>
<evidence type="ECO:0000259" key="5">
    <source>
        <dbReference type="Pfam" id="PF14718"/>
    </source>
</evidence>
<dbReference type="Pfam" id="PF01464">
    <property type="entry name" value="SLT"/>
    <property type="match status" value="1"/>
</dbReference>
<gene>
    <name evidence="6" type="ordered locus">TERTU_2458</name>
</gene>
<dbReference type="Gene3D" id="1.25.20.10">
    <property type="entry name" value="Bacterial muramidases"/>
    <property type="match status" value="1"/>
</dbReference>
<dbReference type="Gene3D" id="1.10.530.10">
    <property type="match status" value="1"/>
</dbReference>
<dbReference type="GO" id="GO:0042597">
    <property type="term" value="C:periplasmic space"/>
    <property type="evidence" value="ECO:0007669"/>
    <property type="project" value="InterPro"/>
</dbReference>
<dbReference type="PANTHER" id="PTHR37423">
    <property type="entry name" value="SOLUBLE LYTIC MUREIN TRANSGLYCOSYLASE-RELATED"/>
    <property type="match status" value="1"/>
</dbReference>
<dbReference type="AlphaFoldDB" id="C5BL23"/>
<protein>
    <submittedName>
        <fullName evidence="6">Lytic transglycosylase</fullName>
    </submittedName>
</protein>
<dbReference type="SUPFAM" id="SSF48435">
    <property type="entry name" value="Bacterial muramidases"/>
    <property type="match status" value="1"/>
</dbReference>
<dbReference type="SUPFAM" id="SSF53955">
    <property type="entry name" value="Lysozyme-like"/>
    <property type="match status" value="1"/>
</dbReference>
<proteinExistence type="inferred from homology"/>
<reference evidence="6 7" key="1">
    <citation type="journal article" date="2009" name="PLoS ONE">
        <title>The complete genome of Teredinibacter turnerae T7901: an intracellular endosymbiont of marine wood-boring bivalves (shipworms).</title>
        <authorList>
            <person name="Yang J.C."/>
            <person name="Madupu R."/>
            <person name="Durkin A.S."/>
            <person name="Ekborg N.A."/>
            <person name="Pedamallu C.S."/>
            <person name="Hostetler J.B."/>
            <person name="Radune D."/>
            <person name="Toms B.S."/>
            <person name="Henrissat B."/>
            <person name="Coutinho P.M."/>
            <person name="Schwarz S."/>
            <person name="Field L."/>
            <person name="Trindade-Silva A.E."/>
            <person name="Soares C.A.G."/>
            <person name="Elshahawi S."/>
            <person name="Hanora A."/>
            <person name="Schmidt E.W."/>
            <person name="Haygood M.G."/>
            <person name="Posfai J."/>
            <person name="Benner J."/>
            <person name="Madinger C."/>
            <person name="Nove J."/>
            <person name="Anton B."/>
            <person name="Chaudhary K."/>
            <person name="Foster J."/>
            <person name="Holman A."/>
            <person name="Kumar S."/>
            <person name="Lessard P.A."/>
            <person name="Luyten Y.A."/>
            <person name="Slatko B."/>
            <person name="Wood N."/>
            <person name="Wu B."/>
            <person name="Teplitski M."/>
            <person name="Mougous J.D."/>
            <person name="Ward N."/>
            <person name="Eisen J.A."/>
            <person name="Badger J.H."/>
            <person name="Distel D.L."/>
        </authorList>
    </citation>
    <scope>NUCLEOTIDE SEQUENCE [LARGE SCALE GENOMIC DNA]</scope>
    <source>
        <strain evidence="7">ATCC 39867 / T7901</strain>
    </source>
</reference>
<organism evidence="6 7">
    <name type="scientific">Teredinibacter turnerae (strain ATCC 39867 / T7901)</name>
    <dbReference type="NCBI Taxonomy" id="377629"/>
    <lineage>
        <taxon>Bacteria</taxon>
        <taxon>Pseudomonadati</taxon>
        <taxon>Pseudomonadota</taxon>
        <taxon>Gammaproteobacteria</taxon>
        <taxon>Cellvibrionales</taxon>
        <taxon>Cellvibrionaceae</taxon>
        <taxon>Teredinibacter</taxon>
    </lineage>
</organism>
<dbReference type="CDD" id="cd13401">
    <property type="entry name" value="Slt70-like"/>
    <property type="match status" value="1"/>
</dbReference>
<sequence>MSFNSVLTLRQKLRQFKAAIYSSLLLLSAAAQTLAVPLAPEESTKQLPLAEQRYHYDLAKQAMQRGDWATLDTHLGVLGDYPLVAYLEYGRLKHDIDKLELTPIVAFLDTHRGSFLETRLREQLLYTLAINKRWEDFLTFYDEAKSTRELDCYWLYARLFEHDSSAMSDIAELWQQGRSHPKACDPLFNRWRRAGGLTQDVAWNRFDNAMRAGKRRLARYVMRYMDAENRKYAELYYQVHGYPYTMRNTERFSEHSLKMQQIIAYGIQRYARHNSRDALKQWEKYEAQQLFPELLATQTKHRIARRLISNGYSAAAEALISNSPSLQQDPVVEAFIRDALRARNWEKVYHWIAQLSKDAQESDRWRYWRARAMEQLSLENDSFGAPKQIYHALAQARSFHGFLAADRVNTRYSLEQVPVELSPSTLLRVEQLPGLRRAKELWLRDNAGEAQAEWVFTIRDLSSEDLVAAGELARRWGWYNKGIHAMIAGNLWDHLSIRFPLAYEEEVQEVSAQTKVDPEFIFAVARQESAFAEQARSSAGAMGLMQLMPGTAQATAAKNGIKHQTQDLYDPQHNINLGGHYLNQLLSMYNGNRFLAAAAYNAGPHRVARWLRSAEPDLDYDIWIETIPFKETRGYVQNVLSFSVIYGYRLGQPRHLVNESEAKSFL</sequence>
<feature type="signal peptide" evidence="3">
    <location>
        <begin position="1"/>
        <end position="35"/>
    </location>
</feature>
<dbReference type="EMBL" id="CP001614">
    <property type="protein sequence ID" value="ACR12585.1"/>
    <property type="molecule type" value="Genomic_DNA"/>
</dbReference>
<dbReference type="InterPro" id="IPR037061">
    <property type="entry name" value="Lytic_TGlycoase_superhlx_L_sf"/>
</dbReference>
<dbReference type="Gene3D" id="1.10.1240.20">
    <property type="entry name" value="Lytic transglycosylase, superhelical linker domain"/>
    <property type="match status" value="1"/>
</dbReference>
<dbReference type="eggNOG" id="COG0741">
    <property type="taxonomic scope" value="Bacteria"/>
</dbReference>
<keyword evidence="7" id="KW-1185">Reference proteome</keyword>
<feature type="chain" id="PRO_5002946429" evidence="3">
    <location>
        <begin position="36"/>
        <end position="666"/>
    </location>
</feature>
<feature type="domain" description="Transglycosylase SLT" evidence="4">
    <location>
        <begin position="508"/>
        <end position="615"/>
    </location>
</feature>
<dbReference type="Pfam" id="PF14718">
    <property type="entry name" value="SLT_L"/>
    <property type="match status" value="1"/>
</dbReference>
<dbReference type="InterPro" id="IPR023346">
    <property type="entry name" value="Lysozyme-like_dom_sf"/>
</dbReference>
<dbReference type="PANTHER" id="PTHR37423:SF5">
    <property type="entry name" value="SOLUBLE LYTIC MUREIN TRANSGLYCOSYLASE"/>
    <property type="match status" value="1"/>
</dbReference>
<dbReference type="InterPro" id="IPR008939">
    <property type="entry name" value="Lytic_TGlycosylase_superhlx_U"/>
</dbReference>
<evidence type="ECO:0000313" key="6">
    <source>
        <dbReference type="EMBL" id="ACR12585.1"/>
    </source>
</evidence>